<proteinExistence type="predicted"/>
<evidence type="ECO:0000313" key="1">
    <source>
        <dbReference type="EMBL" id="KAG8004406.1"/>
    </source>
</evidence>
<dbReference type="EMBL" id="CM024812">
    <property type="protein sequence ID" value="KAG8004406.1"/>
    <property type="molecule type" value="Genomic_DNA"/>
</dbReference>
<sequence>MTPGEPNRPVGNQNGTQERLNGHTVNQVTPWQSKWSTRDTKWSRKQRPFKDWCEASGASDSPKVRASIGVGLLPGTPVATVDRGTAFLTGVLVSSSAGCDGGGGLVFTKLSRYLGWMRPKLEAFEDHMTTHQPVS</sequence>
<organism evidence="1 2">
    <name type="scientific">Nibea albiflora</name>
    <name type="common">Yellow drum</name>
    <name type="synonym">Corvina albiflora</name>
    <dbReference type="NCBI Taxonomy" id="240163"/>
    <lineage>
        <taxon>Eukaryota</taxon>
        <taxon>Metazoa</taxon>
        <taxon>Chordata</taxon>
        <taxon>Craniata</taxon>
        <taxon>Vertebrata</taxon>
        <taxon>Euteleostomi</taxon>
        <taxon>Actinopterygii</taxon>
        <taxon>Neopterygii</taxon>
        <taxon>Teleostei</taxon>
        <taxon>Neoteleostei</taxon>
        <taxon>Acanthomorphata</taxon>
        <taxon>Eupercaria</taxon>
        <taxon>Sciaenidae</taxon>
        <taxon>Nibea</taxon>
    </lineage>
</organism>
<dbReference type="Proteomes" id="UP000805704">
    <property type="component" value="Chromosome 24"/>
</dbReference>
<keyword evidence="2" id="KW-1185">Reference proteome</keyword>
<comment type="caution">
    <text evidence="1">The sequence shown here is derived from an EMBL/GenBank/DDBJ whole genome shotgun (WGS) entry which is preliminary data.</text>
</comment>
<evidence type="ECO:0000313" key="2">
    <source>
        <dbReference type="Proteomes" id="UP000805704"/>
    </source>
</evidence>
<protein>
    <submittedName>
        <fullName evidence="1">Uncharacterized protein</fullName>
    </submittedName>
</protein>
<accession>A0ACB7EQU2</accession>
<reference evidence="1" key="1">
    <citation type="submission" date="2020-04" db="EMBL/GenBank/DDBJ databases">
        <title>A chromosome-scale assembly and high-density genetic map of the yellow drum (Nibea albiflora) genome.</title>
        <authorList>
            <person name="Xu D."/>
            <person name="Zhang W."/>
            <person name="Chen R."/>
            <person name="Tan P."/>
            <person name="Wang L."/>
            <person name="Song H."/>
            <person name="Tian L."/>
            <person name="Zhu Q."/>
            <person name="Wang B."/>
        </authorList>
    </citation>
    <scope>NUCLEOTIDE SEQUENCE</scope>
    <source>
        <strain evidence="1">ZJHYS-2018</strain>
    </source>
</reference>
<gene>
    <name evidence="1" type="ORF">GBF38_008597</name>
</gene>
<name>A0ACB7EQU2_NIBAL</name>